<gene>
    <name evidence="1" type="ORF">GMARGA_LOCUS11772</name>
</gene>
<comment type="caution">
    <text evidence="1">The sequence shown here is derived from an EMBL/GenBank/DDBJ whole genome shotgun (WGS) entry which is preliminary data.</text>
</comment>
<name>A0ABN7UYF3_GIGMA</name>
<evidence type="ECO:0000313" key="2">
    <source>
        <dbReference type="Proteomes" id="UP000789901"/>
    </source>
</evidence>
<dbReference type="EMBL" id="CAJVQB010006995">
    <property type="protein sequence ID" value="CAG8695275.1"/>
    <property type="molecule type" value="Genomic_DNA"/>
</dbReference>
<organism evidence="1 2">
    <name type="scientific">Gigaspora margarita</name>
    <dbReference type="NCBI Taxonomy" id="4874"/>
    <lineage>
        <taxon>Eukaryota</taxon>
        <taxon>Fungi</taxon>
        <taxon>Fungi incertae sedis</taxon>
        <taxon>Mucoromycota</taxon>
        <taxon>Glomeromycotina</taxon>
        <taxon>Glomeromycetes</taxon>
        <taxon>Diversisporales</taxon>
        <taxon>Gigasporaceae</taxon>
        <taxon>Gigaspora</taxon>
    </lineage>
</organism>
<keyword evidence="2" id="KW-1185">Reference proteome</keyword>
<reference evidence="1 2" key="1">
    <citation type="submission" date="2021-06" db="EMBL/GenBank/DDBJ databases">
        <authorList>
            <person name="Kallberg Y."/>
            <person name="Tangrot J."/>
            <person name="Rosling A."/>
        </authorList>
    </citation>
    <scope>NUCLEOTIDE SEQUENCE [LARGE SCALE GENOMIC DNA]</scope>
    <source>
        <strain evidence="1 2">120-4 pot B 10/14</strain>
    </source>
</reference>
<evidence type="ECO:0000313" key="1">
    <source>
        <dbReference type="EMBL" id="CAG8695275.1"/>
    </source>
</evidence>
<sequence length="41" mass="4666">MSKKRVKVSGTNVDANNMMKGVVIINSNKKEVSENNERTEW</sequence>
<accession>A0ABN7UYF3</accession>
<proteinExistence type="predicted"/>
<dbReference type="Proteomes" id="UP000789901">
    <property type="component" value="Unassembled WGS sequence"/>
</dbReference>
<protein>
    <submittedName>
        <fullName evidence="1">22564_t:CDS:1</fullName>
    </submittedName>
</protein>